<evidence type="ECO:0000256" key="1">
    <source>
        <dbReference type="SAM" id="SignalP"/>
    </source>
</evidence>
<organism evidence="3 4">
    <name type="scientific">Sphingobacterium zhuxiongii</name>
    <dbReference type="NCBI Taxonomy" id="2662364"/>
    <lineage>
        <taxon>Bacteria</taxon>
        <taxon>Pseudomonadati</taxon>
        <taxon>Bacteroidota</taxon>
        <taxon>Sphingobacteriia</taxon>
        <taxon>Sphingobacteriales</taxon>
        <taxon>Sphingobacteriaceae</taxon>
        <taxon>Sphingobacterium</taxon>
    </lineage>
</organism>
<evidence type="ECO:0000259" key="2">
    <source>
        <dbReference type="Pfam" id="PF05448"/>
    </source>
</evidence>
<dbReference type="InterPro" id="IPR050261">
    <property type="entry name" value="FrsA_esterase"/>
</dbReference>
<dbReference type="RefSeq" id="WP_153510736.1">
    <property type="nucleotide sequence ID" value="NZ_CP045652.1"/>
</dbReference>
<dbReference type="InterPro" id="IPR008391">
    <property type="entry name" value="AXE1_dom"/>
</dbReference>
<feature type="domain" description="Acetyl xylan esterase" evidence="2">
    <location>
        <begin position="114"/>
        <end position="295"/>
    </location>
</feature>
<dbReference type="KEGG" id="sphe:GFH32_07380"/>
<feature type="chain" id="PRO_5025039655" evidence="1">
    <location>
        <begin position="27"/>
        <end position="690"/>
    </location>
</feature>
<accession>A0A5Q0QEH3</accession>
<keyword evidence="4" id="KW-1185">Reference proteome</keyword>
<dbReference type="PANTHER" id="PTHR22946">
    <property type="entry name" value="DIENELACTONE HYDROLASE DOMAIN-CONTAINING PROTEIN-RELATED"/>
    <property type="match status" value="1"/>
</dbReference>
<proteinExistence type="predicted"/>
<reference evidence="3 4" key="1">
    <citation type="submission" date="2019-10" db="EMBL/GenBank/DDBJ databases">
        <authorList>
            <person name="Dong K."/>
        </authorList>
    </citation>
    <scope>NUCLEOTIDE SEQUENCE [LARGE SCALE GENOMIC DNA]</scope>
    <source>
        <strain evidence="4">dk4302</strain>
    </source>
</reference>
<dbReference type="AlphaFoldDB" id="A0A5Q0QEH3"/>
<name>A0A5Q0QEH3_9SPHI</name>
<dbReference type="Gene3D" id="3.40.50.1820">
    <property type="entry name" value="alpha/beta hydrolase"/>
    <property type="match status" value="2"/>
</dbReference>
<evidence type="ECO:0000313" key="3">
    <source>
        <dbReference type="EMBL" id="QGA26158.1"/>
    </source>
</evidence>
<feature type="signal peptide" evidence="1">
    <location>
        <begin position="1"/>
        <end position="26"/>
    </location>
</feature>
<gene>
    <name evidence="3" type="ORF">GFH32_07380</name>
</gene>
<dbReference type="PANTHER" id="PTHR22946:SF8">
    <property type="entry name" value="ACETYL XYLAN ESTERASE DOMAIN-CONTAINING PROTEIN"/>
    <property type="match status" value="1"/>
</dbReference>
<keyword evidence="1" id="KW-0732">Signal</keyword>
<dbReference type="SUPFAM" id="SSF53474">
    <property type="entry name" value="alpha/beta-Hydrolases"/>
    <property type="match status" value="1"/>
</dbReference>
<dbReference type="InterPro" id="IPR029058">
    <property type="entry name" value="AB_hydrolase_fold"/>
</dbReference>
<sequence length="690" mass="76972">MKISYRSLYCGMLAMVIFLNVTVAQQEGSVLAPGWFMHRDAPNSLYEHYYHQSINYLNQRKSTVDKINTLAELQAWQVKKKEQIKKAIGEFPKAESLNAKQVGKVNFADYSIEHIVFESRKNFFVSSSLYLPKNLKKPAPAIVYCSGHSETGYRSDTYQHVILNLVKKGFIVLAFDPVGQGERLQYFDPQSKKSKFASPTQEHSYPSIQLLAAGDNMINYMVWDGIRAIDYLVSRKDVDSKRIGVTGRSGGGTQSAYLGAVDDRVKAVAIENYLTNFERLYQNKGPQDAEQNLNSGIKQGIDHADFMIARLPKATLLVATRNDIFNIQGTRETFSEAERLSKLYGGQAANLSMVEDDAGHASTKNNRLALYAFFQQALANPGNVVDEEVTLPTEEQLKVSPTGQVNSSYQSSSVFRLNKQNADKLKENLRGQASLDFLKSSQGKQQLKDMTGFVSMKPLQSPVYTGRILGKGYNIEKFFSYTDAGYILPYLLIKPEKTNGKFILWLAEQGKQDVVGKEDNFVNLVHQGYTIVCPDLIGTGEVGPGTYKGDAFINNVSYNLAYMGLQIGQTTVGLQANDILALADLLKREYAAEAIVAVAQDNSIASLLHAAYFENPFQQVIALGKLTTYQEIVDTEYYDSNVVPSIVPNALNYYDLPLLAKVIDRYSFISTNQESLKGEYLLKLLQAKSK</sequence>
<protein>
    <submittedName>
        <fullName evidence="3">Xylan esterase</fullName>
    </submittedName>
</protein>
<dbReference type="EMBL" id="CP045652">
    <property type="protein sequence ID" value="QGA26158.1"/>
    <property type="molecule type" value="Genomic_DNA"/>
</dbReference>
<dbReference type="Proteomes" id="UP000326921">
    <property type="component" value="Chromosome"/>
</dbReference>
<dbReference type="Pfam" id="PF05448">
    <property type="entry name" value="AXE1"/>
    <property type="match status" value="1"/>
</dbReference>
<evidence type="ECO:0000313" key="4">
    <source>
        <dbReference type="Proteomes" id="UP000326921"/>
    </source>
</evidence>